<keyword evidence="3" id="KW-1185">Reference proteome</keyword>
<sequence>MNIFHMLNFCVKLIINSLHITRNMCDQGYNIFFSYFNFLCLVFCRFFRELLLLFYVLSSYWDQLLSKWYCKSCNKY</sequence>
<evidence type="ECO:0000313" key="2">
    <source>
        <dbReference type="EMBL" id="CAL1275634.1"/>
    </source>
</evidence>
<organism evidence="2 3">
    <name type="scientific">Larinioides sclopetarius</name>
    <dbReference type="NCBI Taxonomy" id="280406"/>
    <lineage>
        <taxon>Eukaryota</taxon>
        <taxon>Metazoa</taxon>
        <taxon>Ecdysozoa</taxon>
        <taxon>Arthropoda</taxon>
        <taxon>Chelicerata</taxon>
        <taxon>Arachnida</taxon>
        <taxon>Araneae</taxon>
        <taxon>Araneomorphae</taxon>
        <taxon>Entelegynae</taxon>
        <taxon>Araneoidea</taxon>
        <taxon>Araneidae</taxon>
        <taxon>Larinioides</taxon>
    </lineage>
</organism>
<dbReference type="AlphaFoldDB" id="A0AAV1ZUU7"/>
<keyword evidence="1" id="KW-1133">Transmembrane helix</keyword>
<accession>A0AAV1ZUU7</accession>
<dbReference type="EMBL" id="CAXIEN010000086">
    <property type="protein sequence ID" value="CAL1275634.1"/>
    <property type="molecule type" value="Genomic_DNA"/>
</dbReference>
<name>A0AAV1ZUU7_9ARAC</name>
<dbReference type="Proteomes" id="UP001497382">
    <property type="component" value="Unassembled WGS sequence"/>
</dbReference>
<keyword evidence="1" id="KW-0472">Membrane</keyword>
<reference evidence="2 3" key="1">
    <citation type="submission" date="2024-04" db="EMBL/GenBank/DDBJ databases">
        <authorList>
            <person name="Rising A."/>
            <person name="Reimegard J."/>
            <person name="Sonavane S."/>
            <person name="Akerstrom W."/>
            <person name="Nylinder S."/>
            <person name="Hedman E."/>
            <person name="Kallberg Y."/>
        </authorList>
    </citation>
    <scope>NUCLEOTIDE SEQUENCE [LARGE SCALE GENOMIC DNA]</scope>
</reference>
<keyword evidence="1" id="KW-0812">Transmembrane</keyword>
<gene>
    <name evidence="2" type="ORF">LARSCL_LOCUS8196</name>
</gene>
<feature type="transmembrane region" description="Helical" evidence="1">
    <location>
        <begin position="32"/>
        <end position="57"/>
    </location>
</feature>
<comment type="caution">
    <text evidence="2">The sequence shown here is derived from an EMBL/GenBank/DDBJ whole genome shotgun (WGS) entry which is preliminary data.</text>
</comment>
<evidence type="ECO:0000256" key="1">
    <source>
        <dbReference type="SAM" id="Phobius"/>
    </source>
</evidence>
<proteinExistence type="predicted"/>
<protein>
    <submittedName>
        <fullName evidence="2">Uncharacterized protein</fullName>
    </submittedName>
</protein>
<evidence type="ECO:0000313" key="3">
    <source>
        <dbReference type="Proteomes" id="UP001497382"/>
    </source>
</evidence>